<dbReference type="CDD" id="cd00801">
    <property type="entry name" value="INT_P4_C"/>
    <property type="match status" value="1"/>
</dbReference>
<keyword evidence="4" id="KW-0233">DNA recombination</keyword>
<dbReference type="InterPro" id="IPR025166">
    <property type="entry name" value="Integrase_DNA_bind_dom"/>
</dbReference>
<evidence type="ECO:0000259" key="5">
    <source>
        <dbReference type="PROSITE" id="PS51898"/>
    </source>
</evidence>
<organism evidence="6 7">
    <name type="scientific">Acinetobacter bouvetii</name>
    <dbReference type="NCBI Taxonomy" id="202951"/>
    <lineage>
        <taxon>Bacteria</taxon>
        <taxon>Pseudomonadati</taxon>
        <taxon>Pseudomonadota</taxon>
        <taxon>Gammaproteobacteria</taxon>
        <taxon>Moraxellales</taxon>
        <taxon>Moraxellaceae</taxon>
        <taxon>Acinetobacter</taxon>
    </lineage>
</organism>
<dbReference type="InterPro" id="IPR002104">
    <property type="entry name" value="Integrase_catalytic"/>
</dbReference>
<gene>
    <name evidence="6" type="primary">intS_3</name>
    <name evidence="6" type="ORF">SFB21_2690</name>
</gene>
<evidence type="ECO:0000256" key="4">
    <source>
        <dbReference type="ARBA" id="ARBA00023172"/>
    </source>
</evidence>
<dbReference type="AlphaFoldDB" id="A0A811GGD4"/>
<dbReference type="Proteomes" id="UP000489961">
    <property type="component" value="Unassembled WGS sequence"/>
</dbReference>
<dbReference type="InterPro" id="IPR050808">
    <property type="entry name" value="Phage_Integrase"/>
</dbReference>
<dbReference type="Pfam" id="PF13356">
    <property type="entry name" value="Arm-DNA-bind_3"/>
    <property type="match status" value="1"/>
</dbReference>
<dbReference type="GO" id="GO:0006310">
    <property type="term" value="P:DNA recombination"/>
    <property type="evidence" value="ECO:0007669"/>
    <property type="project" value="UniProtKB-KW"/>
</dbReference>
<dbReference type="InterPro" id="IPR053876">
    <property type="entry name" value="Phage_int_M"/>
</dbReference>
<evidence type="ECO:0000313" key="7">
    <source>
        <dbReference type="Proteomes" id="UP000489961"/>
    </source>
</evidence>
<dbReference type="SUPFAM" id="SSF56349">
    <property type="entry name" value="DNA breaking-rejoining enzymes"/>
    <property type="match status" value="1"/>
</dbReference>
<dbReference type="Gene3D" id="1.10.443.10">
    <property type="entry name" value="Intergrase catalytic core"/>
    <property type="match status" value="1"/>
</dbReference>
<proteinExistence type="inferred from homology"/>
<dbReference type="PROSITE" id="PS51898">
    <property type="entry name" value="TYR_RECOMBINASE"/>
    <property type="match status" value="1"/>
</dbReference>
<dbReference type="InterPro" id="IPR010998">
    <property type="entry name" value="Integrase_recombinase_N"/>
</dbReference>
<dbReference type="GO" id="GO:0015074">
    <property type="term" value="P:DNA integration"/>
    <property type="evidence" value="ECO:0007669"/>
    <property type="project" value="UniProtKB-KW"/>
</dbReference>
<dbReference type="GO" id="GO:0003677">
    <property type="term" value="F:DNA binding"/>
    <property type="evidence" value="ECO:0007669"/>
    <property type="project" value="UniProtKB-KW"/>
</dbReference>
<keyword evidence="3" id="KW-0238">DNA-binding</keyword>
<keyword evidence="2" id="KW-0229">DNA integration</keyword>
<feature type="domain" description="Tyr recombinase" evidence="5">
    <location>
        <begin position="207"/>
        <end position="391"/>
    </location>
</feature>
<dbReference type="Gene3D" id="3.30.160.390">
    <property type="entry name" value="Integrase, DNA-binding domain"/>
    <property type="match status" value="1"/>
</dbReference>
<dbReference type="RefSeq" id="WP_174560484.1">
    <property type="nucleotide sequence ID" value="NZ_CADDTS010000046.1"/>
</dbReference>
<sequence>MRSKTNTFFSTDREVQNLKAQLKRYTVKDKLNNGLFIEVKDSGIKSWHYRYTLNGKQERLVIGRYPDLSLKEARQIRDESASMVAKGISPKKEKDARKAGKSNSILFKEYGETYLNEVIKKDRKNPYNMILCLNNDIYPLIGHIPLKDLTVNDIRKVIWRKKDQGYDSAANQVRGLLKRMCDYAVTLGMIQFNPVLSIPSRHVCKPKPRDRYLKESEIKIFYKAVFSSRIYKPRKYGLLLSLLTLVRKSELLQAKWEDIDFENRIWLIPETKGDGKSGHSREMIIYMSDQIISILKQLKIIAGDEPYVFVGRKKGTHISHNAFNTAQKSVLAGITTLVPFTIHDLRRTASTHLHEQGYSSDVIEASLNHTIKGVRGVYNKASYKQQRIQMLQNWSDHIYKIIGDIPLIDLTL</sequence>
<name>A0A811GGD4_9GAMM</name>
<protein>
    <submittedName>
        <fullName evidence="6">Prophage CPS-53 integrase</fullName>
    </submittedName>
</protein>
<dbReference type="Pfam" id="PF00589">
    <property type="entry name" value="Phage_integrase"/>
    <property type="match status" value="1"/>
</dbReference>
<dbReference type="InterPro" id="IPR011010">
    <property type="entry name" value="DNA_brk_join_enz"/>
</dbReference>
<dbReference type="EMBL" id="CADDTS010000046">
    <property type="protein sequence ID" value="CAB1220994.1"/>
    <property type="molecule type" value="Genomic_DNA"/>
</dbReference>
<accession>A0A811GGD4</accession>
<evidence type="ECO:0000313" key="6">
    <source>
        <dbReference type="EMBL" id="CAB1220994.1"/>
    </source>
</evidence>
<dbReference type="PANTHER" id="PTHR30629:SF2">
    <property type="entry name" value="PROPHAGE INTEGRASE INTS-RELATED"/>
    <property type="match status" value="1"/>
</dbReference>
<reference evidence="6 7" key="1">
    <citation type="submission" date="2020-02" db="EMBL/GenBank/DDBJ databases">
        <authorList>
            <person name="Chaudhuri R."/>
        </authorList>
    </citation>
    <scope>NUCLEOTIDE SEQUENCE [LARGE SCALE GENOMIC DNA]</scope>
    <source>
        <strain evidence="6">SFB21</strain>
    </source>
</reference>
<comment type="caution">
    <text evidence="6">The sequence shown here is derived from an EMBL/GenBank/DDBJ whole genome shotgun (WGS) entry which is preliminary data.</text>
</comment>
<dbReference type="Pfam" id="PF22022">
    <property type="entry name" value="Phage_int_M"/>
    <property type="match status" value="1"/>
</dbReference>
<dbReference type="InterPro" id="IPR013762">
    <property type="entry name" value="Integrase-like_cat_sf"/>
</dbReference>
<dbReference type="PANTHER" id="PTHR30629">
    <property type="entry name" value="PROPHAGE INTEGRASE"/>
    <property type="match status" value="1"/>
</dbReference>
<comment type="similarity">
    <text evidence="1">Belongs to the 'phage' integrase family.</text>
</comment>
<evidence type="ECO:0000256" key="3">
    <source>
        <dbReference type="ARBA" id="ARBA00023125"/>
    </source>
</evidence>
<dbReference type="Gene3D" id="1.10.150.130">
    <property type="match status" value="1"/>
</dbReference>
<dbReference type="InterPro" id="IPR038488">
    <property type="entry name" value="Integrase_DNA-bd_sf"/>
</dbReference>
<evidence type="ECO:0000256" key="2">
    <source>
        <dbReference type="ARBA" id="ARBA00022908"/>
    </source>
</evidence>
<evidence type="ECO:0000256" key="1">
    <source>
        <dbReference type="ARBA" id="ARBA00008857"/>
    </source>
</evidence>